<protein>
    <recommendedName>
        <fullName evidence="4">VCBS repeat-containing protein</fullName>
    </recommendedName>
</protein>
<reference evidence="3" key="1">
    <citation type="submission" date="2020-07" db="EMBL/GenBank/DDBJ databases">
        <title>Complete genome sequencing of Clostridia bacterium strain 12CBH8.</title>
        <authorList>
            <person name="Sakamoto M."/>
            <person name="Murakami T."/>
            <person name="Mori H."/>
        </authorList>
    </citation>
    <scope>NUCLEOTIDE SEQUENCE [LARGE SCALE GENOMIC DNA]</scope>
    <source>
        <strain evidence="3">12CBH8</strain>
    </source>
</reference>
<dbReference type="Proteomes" id="UP000593890">
    <property type="component" value="Chromosome"/>
</dbReference>
<keyword evidence="3" id="KW-1185">Reference proteome</keyword>
<dbReference type="RefSeq" id="WP_215533239.1">
    <property type="nucleotide sequence ID" value="NZ_AP023321.1"/>
</dbReference>
<name>A0A7I8D3X0_9FIRM</name>
<dbReference type="InterPro" id="IPR028994">
    <property type="entry name" value="Integrin_alpha_N"/>
</dbReference>
<accession>A0A7I8D3X0</accession>
<dbReference type="EMBL" id="AP023321">
    <property type="protein sequence ID" value="BCI61506.1"/>
    <property type="molecule type" value="Genomic_DNA"/>
</dbReference>
<evidence type="ECO:0000256" key="1">
    <source>
        <dbReference type="SAM" id="SignalP"/>
    </source>
</evidence>
<organism evidence="2 3">
    <name type="scientific">Solibaculum mannosilyticum</name>
    <dbReference type="NCBI Taxonomy" id="2780922"/>
    <lineage>
        <taxon>Bacteria</taxon>
        <taxon>Bacillati</taxon>
        <taxon>Bacillota</taxon>
        <taxon>Clostridia</taxon>
        <taxon>Eubacteriales</taxon>
        <taxon>Oscillospiraceae</taxon>
        <taxon>Solibaculum</taxon>
    </lineage>
</organism>
<proteinExistence type="predicted"/>
<dbReference type="AlphaFoldDB" id="A0A7I8D3X0"/>
<dbReference type="PROSITE" id="PS51257">
    <property type="entry name" value="PROKAR_LIPOPROTEIN"/>
    <property type="match status" value="1"/>
</dbReference>
<feature type="chain" id="PRO_5038819507" description="VCBS repeat-containing protein" evidence="1">
    <location>
        <begin position="24"/>
        <end position="482"/>
    </location>
</feature>
<evidence type="ECO:0008006" key="4">
    <source>
        <dbReference type="Google" id="ProtNLM"/>
    </source>
</evidence>
<dbReference type="SUPFAM" id="SSF69318">
    <property type="entry name" value="Integrin alpha N-terminal domain"/>
    <property type="match status" value="1"/>
</dbReference>
<evidence type="ECO:0000313" key="3">
    <source>
        <dbReference type="Proteomes" id="UP000593890"/>
    </source>
</evidence>
<feature type="signal peptide" evidence="1">
    <location>
        <begin position="1"/>
        <end position="23"/>
    </location>
</feature>
<dbReference type="KEGG" id="sman:C12CBH8_21450"/>
<keyword evidence="1" id="KW-0732">Signal</keyword>
<gene>
    <name evidence="2" type="ORF">C12CBH8_21450</name>
</gene>
<evidence type="ECO:0000313" key="2">
    <source>
        <dbReference type="EMBL" id="BCI61506.1"/>
    </source>
</evidence>
<sequence length="482" mass="53372">MKRLTRLLVFAVVLSLLCASLSACYGKDGKVTAGFNPNNLLRPPRLTGDQAGVQKALSDNISKKYTLKYPRSGDYRSAVVYQDLNGDGLDEVLAFYKLADESLIHIMMLQCEIDENGQESWSCVSDTPAPSSEMEFISFEDLDDDGRPEVITGWRSASPVENQIVVHSMQGNSLSQRFSEKYTEAQVVDLDDDGILELLLISLDSTTLTASANLYKLQKGSDGKSSFDLMGTTPMDGYVSSGSSNSPYASVAVGELRPGITAVFVDGYKSSTTSSASFTSSITEVLYWRQEDSQLVNLFFNTQTQTVEETYRPVQMVSSDINGDGWIEIPSVRELPGYEKKPEADKLWLTNWMHYNGYQDGSQGFDKEVALSCVMNKAEGYYFSFPDEWLGYVTAQNQPGDRTLTFYRWDSSSNPAQMGEPLLHIRVVQSAQWNASPPEGYFRVMSKGDIVLAAQITDAGLNDEELGLSENMVISSLSWFNS</sequence>